<dbReference type="Gene3D" id="1.10.10.60">
    <property type="entry name" value="Homeodomain-like"/>
    <property type="match status" value="1"/>
</dbReference>
<sequence>MAALSVQYMMEPIHLNNYGTSIEEPIFEQLIHPSSEISGIAGDPQVNPRVGDEYQAEIPTMISESERSRLLVNPYDSEGMVDSSHSFLMGLPFPVAWVHNKTNDEEDKGCRMNIPENSFNANASRKSRTSMKKKGSKQNADPLDLGLGDGQESKPANLGSKVAVKANLPQLHKNENCDLVPGSFNHSWSDAEVNSFILGLYIFGKSFLQIKRFMDNKEMGDILCFYYGNFYASDVYHRWSDCQKKKRKKCIYGQKLFTGWRQQELLSRLHCHVPEHSQSTLLEVSTAFSEGKLSLEDYVFNLKASVGIQALVDAIGIGKGREDLTSLAMETGKNNPLFAGCPIGKACSSLTSSDIIKLLTGGFRLSKARCNDIFWEAVWPRLLARGWHSEQPKNQIYMGSSHCLVFLIPGVKKFSKRKLVKGNHYFDSVSDVLSKVASEPKLIELETEEVRGSIYNEEDRWVAEVSSDQDDPSIRQSHRYLKPRVSSCNLNLVRFTIVDSGLVDGGKLSKMREMRYAPDDLKVKSMFTTLSSNIEVILLENLQNDNELQVTDNSVDGPKNINKVECCKRIFNGCGSNHTKFTIVDTSLIDLGKSSMVRELRYAPVGVKVASEMSKSSKKNEGNSSMESLDWNVPVATNKLLNGEKDACKSDHSEDVIGSSSSEKKEVNRDFRNKLVESLQDNNHESAKNQSTRSIKHKFSRRPKSGNSNNLVPVVKRRRLTACANTEISHVIENFSVGLGSKQEESCCPLNSIKEGSSRLQGITPQKLSLTTSLVEGCLEESAGSMLDKTLDGEASHGTNAKHQSPSLIDFNLPEVPFYSEALMDAESSQGSNVKLTCFPSNLDKPDSEALSASVDACTAAEKPGMNPRRQSTRNRPLTTRALEALECGFMGSVKRQKSMQVQTQELPLPSSSRWSHIKVKFTASRGKIDSGIVDAKEGETTGTLNRKNLSTKLPTEQKKSC</sequence>
<feature type="compositionally biased region" description="Basic residues" evidence="5">
    <location>
        <begin position="125"/>
        <end position="136"/>
    </location>
</feature>
<keyword evidence="3" id="KW-0804">Transcription</keyword>
<proteinExistence type="predicted"/>
<comment type="subcellular location">
    <subcellularLocation>
        <location evidence="1">Nucleus</location>
    </subcellularLocation>
</comment>
<dbReference type="InterPro" id="IPR009057">
    <property type="entry name" value="Homeodomain-like_sf"/>
</dbReference>
<dbReference type="Pfam" id="PF24662">
    <property type="entry name" value="DUF7650"/>
    <property type="match status" value="1"/>
</dbReference>
<evidence type="ECO:0000313" key="8">
    <source>
        <dbReference type="EMBL" id="EEF49859.1"/>
    </source>
</evidence>
<evidence type="ECO:0008006" key="10">
    <source>
        <dbReference type="Google" id="ProtNLM"/>
    </source>
</evidence>
<feature type="compositionally biased region" description="Basic and acidic residues" evidence="5">
    <location>
        <begin position="644"/>
        <end position="655"/>
    </location>
</feature>
<feature type="region of interest" description="Disordered" evidence="5">
    <location>
        <begin position="644"/>
        <end position="710"/>
    </location>
</feature>
<keyword evidence="4" id="KW-0539">Nucleus</keyword>
<dbReference type="SUPFAM" id="SSF46689">
    <property type="entry name" value="Homeodomain-like"/>
    <property type="match status" value="1"/>
</dbReference>
<evidence type="ECO:0000256" key="2">
    <source>
        <dbReference type="ARBA" id="ARBA00023015"/>
    </source>
</evidence>
<dbReference type="eggNOG" id="ENOG502QQVN">
    <property type="taxonomic scope" value="Eukaryota"/>
</dbReference>
<protein>
    <recommendedName>
        <fullName evidence="10">SANT domain-containing protein</fullName>
    </recommendedName>
</protein>
<keyword evidence="2" id="KW-0805">Transcription regulation</keyword>
<evidence type="ECO:0000259" key="6">
    <source>
        <dbReference type="Pfam" id="PF24662"/>
    </source>
</evidence>
<feature type="region of interest" description="Disordered" evidence="5">
    <location>
        <begin position="937"/>
        <end position="962"/>
    </location>
</feature>
<dbReference type="FunFam" id="1.10.10.60:FF:000374">
    <property type="entry name" value="Arginine-glutamic acid dipeptide repeat protein"/>
    <property type="match status" value="1"/>
</dbReference>
<dbReference type="InterPro" id="IPR056067">
    <property type="entry name" value="DUF7650"/>
</dbReference>
<dbReference type="PANTHER" id="PTHR13859:SF31">
    <property type="entry name" value="ELM2 DOMAIN-CONTAINING PROTEIN"/>
    <property type="match status" value="1"/>
</dbReference>
<feature type="compositionally biased region" description="Polar residues" evidence="5">
    <location>
        <begin position="115"/>
        <end position="124"/>
    </location>
</feature>
<dbReference type="GO" id="GO:0003714">
    <property type="term" value="F:transcription corepressor activity"/>
    <property type="evidence" value="ECO:0000318"/>
    <property type="project" value="GO_Central"/>
</dbReference>
<evidence type="ECO:0000313" key="9">
    <source>
        <dbReference type="Proteomes" id="UP000008311"/>
    </source>
</evidence>
<feature type="compositionally biased region" description="Basic and acidic residues" evidence="5">
    <location>
        <begin position="662"/>
        <end position="675"/>
    </location>
</feature>
<evidence type="ECO:0000256" key="4">
    <source>
        <dbReference type="ARBA" id="ARBA00023242"/>
    </source>
</evidence>
<evidence type="ECO:0000259" key="7">
    <source>
        <dbReference type="Pfam" id="PF25826"/>
    </source>
</evidence>
<keyword evidence="9" id="KW-1185">Reference proteome</keyword>
<gene>
    <name evidence="8" type="ORF">RCOM_1432470</name>
</gene>
<dbReference type="InterPro" id="IPR057712">
    <property type="entry name" value="DUF7952"/>
</dbReference>
<dbReference type="FunCoup" id="B9RF88">
    <property type="interactions" value="190"/>
</dbReference>
<dbReference type="PANTHER" id="PTHR13859">
    <property type="entry name" value="ATROPHIN-RELATED"/>
    <property type="match status" value="1"/>
</dbReference>
<reference evidence="9" key="1">
    <citation type="journal article" date="2010" name="Nat. Biotechnol.">
        <title>Draft genome sequence of the oilseed species Ricinus communis.</title>
        <authorList>
            <person name="Chan A.P."/>
            <person name="Crabtree J."/>
            <person name="Zhao Q."/>
            <person name="Lorenzi H."/>
            <person name="Orvis J."/>
            <person name="Puiu D."/>
            <person name="Melake-Berhan A."/>
            <person name="Jones K.M."/>
            <person name="Redman J."/>
            <person name="Chen G."/>
            <person name="Cahoon E.B."/>
            <person name="Gedil M."/>
            <person name="Stanke M."/>
            <person name="Haas B.J."/>
            <person name="Wortman J.R."/>
            <person name="Fraser-Liggett C.M."/>
            <person name="Ravel J."/>
            <person name="Rabinowicz P.D."/>
        </authorList>
    </citation>
    <scope>NUCLEOTIDE SEQUENCE [LARGE SCALE GENOMIC DNA]</scope>
    <source>
        <strain evidence="9">cv. Hale</strain>
    </source>
</reference>
<feature type="domain" description="DUF7650" evidence="6">
    <location>
        <begin position="353"/>
        <end position="440"/>
    </location>
</feature>
<dbReference type="STRING" id="3988.B9RF88"/>
<evidence type="ECO:0000256" key="5">
    <source>
        <dbReference type="SAM" id="MobiDB-lite"/>
    </source>
</evidence>
<accession>B9RF88</accession>
<feature type="compositionally biased region" description="Basic residues" evidence="5">
    <location>
        <begin position="694"/>
        <end position="704"/>
    </location>
</feature>
<dbReference type="Proteomes" id="UP000008311">
    <property type="component" value="Unassembled WGS sequence"/>
</dbReference>
<name>B9RF88_RICCO</name>
<feature type="compositionally biased region" description="Polar residues" evidence="5">
    <location>
        <begin position="941"/>
        <end position="955"/>
    </location>
</feature>
<dbReference type="GO" id="GO:0005634">
    <property type="term" value="C:nucleus"/>
    <property type="evidence" value="ECO:0000318"/>
    <property type="project" value="GO_Central"/>
</dbReference>
<organism evidence="8 9">
    <name type="scientific">Ricinus communis</name>
    <name type="common">Castor bean</name>
    <dbReference type="NCBI Taxonomy" id="3988"/>
    <lineage>
        <taxon>Eukaryota</taxon>
        <taxon>Viridiplantae</taxon>
        <taxon>Streptophyta</taxon>
        <taxon>Embryophyta</taxon>
        <taxon>Tracheophyta</taxon>
        <taxon>Spermatophyta</taxon>
        <taxon>Magnoliopsida</taxon>
        <taxon>eudicotyledons</taxon>
        <taxon>Gunneridae</taxon>
        <taxon>Pentapetalae</taxon>
        <taxon>rosids</taxon>
        <taxon>fabids</taxon>
        <taxon>Malpighiales</taxon>
        <taxon>Euphorbiaceae</taxon>
        <taxon>Acalyphoideae</taxon>
        <taxon>Acalypheae</taxon>
        <taxon>Ricinus</taxon>
    </lineage>
</organism>
<feature type="region of interest" description="Disordered" evidence="5">
    <location>
        <begin position="108"/>
        <end position="156"/>
    </location>
</feature>
<dbReference type="InParanoid" id="B9RF88"/>
<dbReference type="AlphaFoldDB" id="B9RF88"/>
<dbReference type="EMBL" id="EQ973777">
    <property type="protein sequence ID" value="EEF49859.1"/>
    <property type="molecule type" value="Genomic_DNA"/>
</dbReference>
<evidence type="ECO:0000256" key="3">
    <source>
        <dbReference type="ARBA" id="ARBA00023163"/>
    </source>
</evidence>
<feature type="region of interest" description="Disordered" evidence="5">
    <location>
        <begin position="610"/>
        <end position="629"/>
    </location>
</feature>
<evidence type="ECO:0000256" key="1">
    <source>
        <dbReference type="ARBA" id="ARBA00004123"/>
    </source>
</evidence>
<feature type="domain" description="DUF7952" evidence="7">
    <location>
        <begin position="188"/>
        <end position="318"/>
    </location>
</feature>
<dbReference type="Pfam" id="PF25826">
    <property type="entry name" value="DUF7952"/>
    <property type="match status" value="1"/>
</dbReference>